<dbReference type="PANTHER" id="PTHR48006:SF66">
    <property type="entry name" value="PROTEIN KINASE DOMAIN-CONTAINING PROTEIN"/>
    <property type="match status" value="1"/>
</dbReference>
<dbReference type="PANTHER" id="PTHR48006">
    <property type="entry name" value="LEUCINE-RICH REPEAT-CONTAINING PROTEIN DDB_G0281931-RELATED"/>
    <property type="match status" value="1"/>
</dbReference>
<feature type="chain" id="PRO_5028184970" evidence="2">
    <location>
        <begin position="21"/>
        <end position="152"/>
    </location>
</feature>
<accession>A0A6P9E9L6</accession>
<dbReference type="KEGG" id="jre:118347910"/>
<gene>
    <name evidence="4" type="primary">LOC118347910</name>
</gene>
<dbReference type="AlphaFoldDB" id="A0A6P9E9L6"/>
<sequence>MSSRLSLLLIRYFSFPSFHACLFQGLVLQRKGDLMELVDTKLGSDFNKEEAIRMIKVALLCTNPSPALRPTMSAVVSMLEGRTVVNEDIMDPSIYGDEYRFEALRGQFDQIQPVRKSLSGAESRIHSSSDPIWTGTSSTSAQDLYSINADSL</sequence>
<keyword evidence="2" id="KW-0732">Signal</keyword>
<evidence type="ECO:0000313" key="3">
    <source>
        <dbReference type="Proteomes" id="UP000235220"/>
    </source>
</evidence>
<dbReference type="InParanoid" id="A0A6P9E9L6"/>
<comment type="subcellular location">
    <subcellularLocation>
        <location evidence="1">Membrane</location>
        <topology evidence="1">Single-pass type I membrane protein</topology>
    </subcellularLocation>
</comment>
<evidence type="ECO:0000256" key="2">
    <source>
        <dbReference type="SAM" id="SignalP"/>
    </source>
</evidence>
<dbReference type="InterPro" id="IPR011009">
    <property type="entry name" value="Kinase-like_dom_sf"/>
</dbReference>
<protein>
    <submittedName>
        <fullName evidence="4">Probable LRR receptor-like serine/threonine-protein kinase At1g29720</fullName>
    </submittedName>
</protein>
<organism evidence="3 4">
    <name type="scientific">Juglans regia</name>
    <name type="common">English walnut</name>
    <dbReference type="NCBI Taxonomy" id="51240"/>
    <lineage>
        <taxon>Eukaryota</taxon>
        <taxon>Viridiplantae</taxon>
        <taxon>Streptophyta</taxon>
        <taxon>Embryophyta</taxon>
        <taxon>Tracheophyta</taxon>
        <taxon>Spermatophyta</taxon>
        <taxon>Magnoliopsida</taxon>
        <taxon>eudicotyledons</taxon>
        <taxon>Gunneridae</taxon>
        <taxon>Pentapetalae</taxon>
        <taxon>rosids</taxon>
        <taxon>fabids</taxon>
        <taxon>Fagales</taxon>
        <taxon>Juglandaceae</taxon>
        <taxon>Juglans</taxon>
    </lineage>
</organism>
<dbReference type="OrthoDB" id="1938112at2759"/>
<dbReference type="SUPFAM" id="SSF56112">
    <property type="entry name" value="Protein kinase-like (PK-like)"/>
    <property type="match status" value="1"/>
</dbReference>
<dbReference type="Proteomes" id="UP000235220">
    <property type="component" value="Chromosome 3"/>
</dbReference>
<feature type="signal peptide" evidence="2">
    <location>
        <begin position="1"/>
        <end position="20"/>
    </location>
</feature>
<proteinExistence type="predicted"/>
<dbReference type="GO" id="GO:0016020">
    <property type="term" value="C:membrane"/>
    <property type="evidence" value="ECO:0007669"/>
    <property type="project" value="UniProtKB-SubCell"/>
</dbReference>
<name>A0A6P9E9L6_JUGRE</name>
<dbReference type="GeneID" id="118347910"/>
<evidence type="ECO:0000313" key="4">
    <source>
        <dbReference type="RefSeq" id="XP_035544006.1"/>
    </source>
</evidence>
<dbReference type="Gene3D" id="1.10.510.10">
    <property type="entry name" value="Transferase(Phosphotransferase) domain 1"/>
    <property type="match status" value="1"/>
</dbReference>
<dbReference type="RefSeq" id="XP_035544006.1">
    <property type="nucleotide sequence ID" value="XM_035688113.1"/>
</dbReference>
<keyword evidence="3" id="KW-1185">Reference proteome</keyword>
<reference evidence="4" key="1">
    <citation type="submission" date="2025-08" db="UniProtKB">
        <authorList>
            <consortium name="RefSeq"/>
        </authorList>
    </citation>
    <scope>IDENTIFICATION</scope>
    <source>
        <tissue evidence="4">Leaves</tissue>
    </source>
</reference>
<evidence type="ECO:0000256" key="1">
    <source>
        <dbReference type="ARBA" id="ARBA00004479"/>
    </source>
</evidence>
<dbReference type="InterPro" id="IPR051824">
    <property type="entry name" value="LRR_Rcpt-Like_S/T_Kinase"/>
</dbReference>